<reference evidence="1 2" key="1">
    <citation type="submission" date="2023-08" db="EMBL/GenBank/DDBJ databases">
        <title>Phytohabitans sansha sp. nov., isolated from marine sediment.</title>
        <authorList>
            <person name="Zhao Y."/>
            <person name="Yi K."/>
        </authorList>
    </citation>
    <scope>NUCLEOTIDE SEQUENCE [LARGE SCALE GENOMIC DNA]</scope>
    <source>
        <strain evidence="1 2">ZYX-F-186</strain>
    </source>
</reference>
<sequence>MWIGALGVAGVDDVLERATRPFLASHSGCRAITDVHRNLSDEQLEGIAERGGVVGVAVAVPQFLDAENPSVERAVDHIEHVMATAGVDRVGIGPDFIEDYFQAAYGGWVPVPGVENSPHHAEIERPADLPKVTAEMVRRGFPEHDIRKILGGNVQRVLHDVMGNPRPAR</sequence>
<protein>
    <submittedName>
        <fullName evidence="1">Membrane dipeptidase</fullName>
        <ecNumber evidence="1">3.4.13.-</ecNumber>
    </submittedName>
</protein>
<accession>A0ABU0ZC31</accession>
<dbReference type="InterPro" id="IPR032466">
    <property type="entry name" value="Metal_Hydrolase"/>
</dbReference>
<dbReference type="InterPro" id="IPR008257">
    <property type="entry name" value="Pept_M19"/>
</dbReference>
<comment type="caution">
    <text evidence="1">The sequence shown here is derived from an EMBL/GenBank/DDBJ whole genome shotgun (WGS) entry which is preliminary data.</text>
</comment>
<evidence type="ECO:0000313" key="2">
    <source>
        <dbReference type="Proteomes" id="UP001230908"/>
    </source>
</evidence>
<gene>
    <name evidence="1" type="ORF">RB614_08860</name>
</gene>
<dbReference type="SUPFAM" id="SSF51556">
    <property type="entry name" value="Metallo-dependent hydrolases"/>
    <property type="match status" value="1"/>
</dbReference>
<dbReference type="GO" id="GO:0016805">
    <property type="term" value="F:dipeptidase activity"/>
    <property type="evidence" value="ECO:0007669"/>
    <property type="project" value="UniProtKB-KW"/>
</dbReference>
<dbReference type="Proteomes" id="UP001230908">
    <property type="component" value="Unassembled WGS sequence"/>
</dbReference>
<name>A0ABU0ZC31_9ACTN</name>
<evidence type="ECO:0000313" key="1">
    <source>
        <dbReference type="EMBL" id="MDQ7904631.1"/>
    </source>
</evidence>
<keyword evidence="1" id="KW-0645">Protease</keyword>
<dbReference type="RefSeq" id="WP_308711903.1">
    <property type="nucleotide sequence ID" value="NZ_JAVHUY010000007.1"/>
</dbReference>
<dbReference type="PROSITE" id="PS51365">
    <property type="entry name" value="RENAL_DIPEPTIDASE_2"/>
    <property type="match status" value="1"/>
</dbReference>
<dbReference type="PANTHER" id="PTHR10443:SF12">
    <property type="entry name" value="DIPEPTIDASE"/>
    <property type="match status" value="1"/>
</dbReference>
<dbReference type="Pfam" id="PF01244">
    <property type="entry name" value="Peptidase_M19"/>
    <property type="match status" value="1"/>
</dbReference>
<keyword evidence="1" id="KW-0378">Hydrolase</keyword>
<proteinExistence type="predicted"/>
<keyword evidence="2" id="KW-1185">Reference proteome</keyword>
<dbReference type="Gene3D" id="3.20.20.140">
    <property type="entry name" value="Metal-dependent hydrolases"/>
    <property type="match status" value="1"/>
</dbReference>
<dbReference type="PANTHER" id="PTHR10443">
    <property type="entry name" value="MICROSOMAL DIPEPTIDASE"/>
    <property type="match status" value="1"/>
</dbReference>
<dbReference type="EMBL" id="JAVHUY010000007">
    <property type="protein sequence ID" value="MDQ7904631.1"/>
    <property type="molecule type" value="Genomic_DNA"/>
</dbReference>
<dbReference type="EC" id="3.4.13.-" evidence="1"/>
<keyword evidence="1" id="KW-0224">Dipeptidase</keyword>
<organism evidence="1 2">
    <name type="scientific">Phytohabitans maris</name>
    <dbReference type="NCBI Taxonomy" id="3071409"/>
    <lineage>
        <taxon>Bacteria</taxon>
        <taxon>Bacillati</taxon>
        <taxon>Actinomycetota</taxon>
        <taxon>Actinomycetes</taxon>
        <taxon>Micromonosporales</taxon>
        <taxon>Micromonosporaceae</taxon>
    </lineage>
</organism>